<organism evidence="2 3">
    <name type="scientific">Caldinitratiruptor microaerophilus</name>
    <dbReference type="NCBI Taxonomy" id="671077"/>
    <lineage>
        <taxon>Bacteria</taxon>
        <taxon>Bacillati</taxon>
        <taxon>Bacillota</taxon>
        <taxon>Clostridia</taxon>
        <taxon>Eubacteriales</taxon>
        <taxon>Symbiobacteriaceae</taxon>
        <taxon>Caldinitratiruptor</taxon>
    </lineage>
</organism>
<gene>
    <name evidence="2" type="ORF">caldi_25120</name>
</gene>
<feature type="compositionally biased region" description="Basic and acidic residues" evidence="1">
    <location>
        <begin position="36"/>
        <end position="56"/>
    </location>
</feature>
<proteinExistence type="predicted"/>
<evidence type="ECO:0000256" key="1">
    <source>
        <dbReference type="SAM" id="MobiDB-lite"/>
    </source>
</evidence>
<feature type="compositionally biased region" description="Basic and acidic residues" evidence="1">
    <location>
        <begin position="1"/>
        <end position="19"/>
    </location>
</feature>
<dbReference type="EMBL" id="AP025628">
    <property type="protein sequence ID" value="BDG61422.1"/>
    <property type="molecule type" value="Genomic_DNA"/>
</dbReference>
<evidence type="ECO:0000313" key="3">
    <source>
        <dbReference type="Proteomes" id="UP001163687"/>
    </source>
</evidence>
<reference evidence="2" key="1">
    <citation type="submission" date="2022-03" db="EMBL/GenBank/DDBJ databases">
        <title>Complete genome sequence of Caldinitratiruptor microaerophilus.</title>
        <authorList>
            <person name="Mukaiyama R."/>
            <person name="Nishiyama T."/>
            <person name="Ueda K."/>
        </authorList>
    </citation>
    <scope>NUCLEOTIDE SEQUENCE</scope>
    <source>
        <strain evidence="2">JCM 16183</strain>
    </source>
</reference>
<feature type="region of interest" description="Disordered" evidence="1">
    <location>
        <begin position="1"/>
        <end position="69"/>
    </location>
</feature>
<keyword evidence="3" id="KW-1185">Reference proteome</keyword>
<accession>A0AA35CP99</accession>
<dbReference type="AlphaFoldDB" id="A0AA35CP99"/>
<evidence type="ECO:0000313" key="2">
    <source>
        <dbReference type="EMBL" id="BDG61422.1"/>
    </source>
</evidence>
<dbReference type="KEGG" id="cmic:caldi_25120"/>
<protein>
    <submittedName>
        <fullName evidence="2">Uncharacterized protein</fullName>
    </submittedName>
</protein>
<name>A0AA35CP99_9FIRM</name>
<sequence>MEQEEQGDRQAADPVEGKRPHPRAVAPWRQVGVHPDLPRARPRREGPGLCGCHRDTTPSSAGPPGPDVPGAVTSVLVGLPIDYQPTQMPAFCPLRTAPRWVFRATTAMDARLQGPAGASII</sequence>
<dbReference type="Proteomes" id="UP001163687">
    <property type="component" value="Chromosome"/>
</dbReference>